<feature type="domain" description="DUF7918" evidence="1">
    <location>
        <begin position="10"/>
        <end position="97"/>
    </location>
</feature>
<dbReference type="RefSeq" id="XP_060367275.1">
    <property type="nucleotide sequence ID" value="XM_060512807.1"/>
</dbReference>
<evidence type="ECO:0000259" key="1">
    <source>
        <dbReference type="Pfam" id="PF25534"/>
    </source>
</evidence>
<proteinExistence type="predicted"/>
<dbReference type="Proteomes" id="UP001244207">
    <property type="component" value="Unassembled WGS sequence"/>
</dbReference>
<comment type="caution">
    <text evidence="2">The sequence shown here is derived from an EMBL/GenBank/DDBJ whole genome shotgun (WGS) entry which is preliminary data.</text>
</comment>
<dbReference type="AlphaFoldDB" id="A0AAD8URT0"/>
<protein>
    <recommendedName>
        <fullName evidence="1">DUF7918 domain-containing protein</fullName>
    </recommendedName>
</protein>
<dbReference type="Pfam" id="PF25534">
    <property type="entry name" value="DUF7918"/>
    <property type="match status" value="1"/>
</dbReference>
<dbReference type="InterPro" id="IPR057678">
    <property type="entry name" value="DUF7918"/>
</dbReference>
<reference evidence="2" key="1">
    <citation type="submission" date="2021-12" db="EMBL/GenBank/DDBJ databases">
        <title>Comparative genomics, transcriptomics and evolutionary studies reveal genomic signatures of adaptation to plant cell wall in hemibiotrophic fungi.</title>
        <authorList>
            <consortium name="DOE Joint Genome Institute"/>
            <person name="Baroncelli R."/>
            <person name="Diaz J.F."/>
            <person name="Benocci T."/>
            <person name="Peng M."/>
            <person name="Battaglia E."/>
            <person name="Haridas S."/>
            <person name="Andreopoulos W."/>
            <person name="Labutti K."/>
            <person name="Pangilinan J."/>
            <person name="Floch G.L."/>
            <person name="Makela M.R."/>
            <person name="Henrissat B."/>
            <person name="Grigoriev I.V."/>
            <person name="Crouch J.A."/>
            <person name="De Vries R.P."/>
            <person name="Sukno S.A."/>
            <person name="Thon M.R."/>
        </authorList>
    </citation>
    <scope>NUCLEOTIDE SEQUENCE</scope>
    <source>
        <strain evidence="2">CBS 112980</strain>
    </source>
</reference>
<accession>A0AAD8URT0</accession>
<dbReference type="EMBL" id="JAHMHS010000026">
    <property type="protein sequence ID" value="KAK1727220.1"/>
    <property type="molecule type" value="Genomic_DNA"/>
</dbReference>
<evidence type="ECO:0000313" key="2">
    <source>
        <dbReference type="EMBL" id="KAK1727220.1"/>
    </source>
</evidence>
<organism evidence="2 3">
    <name type="scientific">Glomerella acutata</name>
    <name type="common">Colletotrichum acutatum</name>
    <dbReference type="NCBI Taxonomy" id="27357"/>
    <lineage>
        <taxon>Eukaryota</taxon>
        <taxon>Fungi</taxon>
        <taxon>Dikarya</taxon>
        <taxon>Ascomycota</taxon>
        <taxon>Pezizomycotina</taxon>
        <taxon>Sordariomycetes</taxon>
        <taxon>Hypocreomycetidae</taxon>
        <taxon>Glomerellales</taxon>
        <taxon>Glomerellaceae</taxon>
        <taxon>Colletotrichum</taxon>
        <taxon>Colletotrichum acutatum species complex</taxon>
    </lineage>
</organism>
<dbReference type="GeneID" id="85396705"/>
<gene>
    <name evidence="2" type="ORF">BDZ83DRAFT_729025</name>
</gene>
<name>A0AAD8URT0_GLOAC</name>
<keyword evidence="3" id="KW-1185">Reference proteome</keyword>
<sequence length="125" mass="14033">MAVIDDLPEIKVSIRVNGSEDDCIEYDYPDHPDVPASLGSATHTTSKVIESQVDSRFSIHYKIQNRPDWVIGDNQLVVYLLVDGNEIVGRIAGTRDMINDHNDGISRRCASKKIYKQTAYLNDNP</sequence>
<evidence type="ECO:0000313" key="3">
    <source>
        <dbReference type="Proteomes" id="UP001244207"/>
    </source>
</evidence>